<evidence type="ECO:0000313" key="1">
    <source>
        <dbReference type="EMBL" id="AUE22866.1"/>
    </source>
</evidence>
<dbReference type="EMBL" id="MG250483">
    <property type="protein sequence ID" value="AUE22866.1"/>
    <property type="molecule type" value="Genomic_DNA"/>
</dbReference>
<protein>
    <submittedName>
        <fullName evidence="1">Uncharacterized protein</fullName>
    </submittedName>
</protein>
<sequence>MNNFVAKHAREFNKATVMVDRKKEAKRGKVKHKNKFDY</sequence>
<keyword evidence="2" id="KW-1185">Reference proteome</keyword>
<proteinExistence type="predicted"/>
<gene>
    <name evidence="1" type="ORF">Ah1_00348</name>
</gene>
<organism evidence="1 2">
    <name type="scientific">Aeromonas phage Ah1</name>
    <dbReference type="NCBI Taxonomy" id="2053701"/>
    <lineage>
        <taxon>Viruses</taxon>
        <taxon>Duplodnaviria</taxon>
        <taxon>Heunggongvirae</taxon>
        <taxon>Uroviricota</taxon>
        <taxon>Caudoviricetes</taxon>
        <taxon>Pantevenvirales</taxon>
        <taxon>Straboviridae</taxon>
        <taxon>Cinqassovirus</taxon>
        <taxon>Cinqassovirus ah1</taxon>
    </lineage>
</organism>
<dbReference type="Proteomes" id="UP000240934">
    <property type="component" value="Segment"/>
</dbReference>
<reference evidence="1 2" key="1">
    <citation type="submission" date="2017-10" db="EMBL/GenBank/DDBJ databases">
        <title>Antibacterial composition for extension of chilled fish shelf life and decreasing of risk of food-borne infections, bacteriophage strains for its preparation.</title>
        <authorList>
            <person name="Zulkarneev E.R."/>
            <person name="Aleshkin A.V."/>
            <person name="Rubalsky O.V."/>
            <person name="Kiseleva I.A."/>
            <person name="Rubalskii E.O."/>
            <person name="Lebedev S.N."/>
        </authorList>
    </citation>
    <scope>NUCLEOTIDE SEQUENCE [LARGE SCALE GENOMIC DNA]</scope>
</reference>
<dbReference type="Pfam" id="PF23876">
    <property type="entry name" value="DUF7230"/>
    <property type="match status" value="1"/>
</dbReference>
<evidence type="ECO:0000313" key="2">
    <source>
        <dbReference type="Proteomes" id="UP000240934"/>
    </source>
</evidence>
<accession>A0A2H4YG00</accession>
<dbReference type="InterPro" id="IPR055654">
    <property type="entry name" value="DUF7230"/>
</dbReference>
<name>A0A2H4YG00_9CAUD</name>